<evidence type="ECO:0000256" key="2">
    <source>
        <dbReference type="ARBA" id="ARBA00023125"/>
    </source>
</evidence>
<dbReference type="Gene3D" id="3.30.450.40">
    <property type="match status" value="1"/>
</dbReference>
<proteinExistence type="predicted"/>
<protein>
    <submittedName>
        <fullName evidence="7">IclR family transcriptional regulator</fullName>
    </submittedName>
</protein>
<dbReference type="PROSITE" id="PS51078">
    <property type="entry name" value="ICLR_ED"/>
    <property type="match status" value="1"/>
</dbReference>
<keyword evidence="2" id="KW-0238">DNA-binding</keyword>
<name>A0A5N8WKY1_9ACTN</name>
<dbReference type="InterPro" id="IPR014757">
    <property type="entry name" value="Tscrpt_reg_IclR_C"/>
</dbReference>
<feature type="domain" description="HTH iclR-type" evidence="5">
    <location>
        <begin position="24"/>
        <end position="84"/>
    </location>
</feature>
<dbReference type="PANTHER" id="PTHR30136:SF24">
    <property type="entry name" value="HTH-TYPE TRANSCRIPTIONAL REPRESSOR ALLR"/>
    <property type="match status" value="1"/>
</dbReference>
<evidence type="ECO:0000259" key="6">
    <source>
        <dbReference type="PROSITE" id="PS51078"/>
    </source>
</evidence>
<keyword evidence="1" id="KW-0805">Transcription regulation</keyword>
<dbReference type="SMART" id="SM00346">
    <property type="entry name" value="HTH_ICLR"/>
    <property type="match status" value="1"/>
</dbReference>
<evidence type="ECO:0000259" key="5">
    <source>
        <dbReference type="PROSITE" id="PS51077"/>
    </source>
</evidence>
<evidence type="ECO:0000313" key="8">
    <source>
        <dbReference type="Proteomes" id="UP000373149"/>
    </source>
</evidence>
<dbReference type="GO" id="GO:0003677">
    <property type="term" value="F:DNA binding"/>
    <property type="evidence" value="ECO:0007669"/>
    <property type="project" value="UniProtKB-KW"/>
</dbReference>
<dbReference type="SUPFAM" id="SSF55781">
    <property type="entry name" value="GAF domain-like"/>
    <property type="match status" value="1"/>
</dbReference>
<dbReference type="InterPro" id="IPR029016">
    <property type="entry name" value="GAF-like_dom_sf"/>
</dbReference>
<dbReference type="AlphaFoldDB" id="A0A5N8WKY1"/>
<dbReference type="EMBL" id="VMNX01000006">
    <property type="protein sequence ID" value="MPY47772.1"/>
    <property type="molecule type" value="Genomic_DNA"/>
</dbReference>
<dbReference type="PANTHER" id="PTHR30136">
    <property type="entry name" value="HELIX-TURN-HELIX TRANSCRIPTIONAL REGULATOR, ICLR FAMILY"/>
    <property type="match status" value="1"/>
</dbReference>
<feature type="domain" description="IclR-ED" evidence="6">
    <location>
        <begin position="85"/>
        <end position="267"/>
    </location>
</feature>
<dbReference type="Gene3D" id="1.10.10.10">
    <property type="entry name" value="Winged helix-like DNA-binding domain superfamily/Winged helix DNA-binding domain"/>
    <property type="match status" value="1"/>
</dbReference>
<dbReference type="Proteomes" id="UP000373149">
    <property type="component" value="Unassembled WGS sequence"/>
</dbReference>
<evidence type="ECO:0000256" key="1">
    <source>
        <dbReference type="ARBA" id="ARBA00023015"/>
    </source>
</evidence>
<organism evidence="7 8">
    <name type="scientific">Streptomyces acidicola</name>
    <dbReference type="NCBI Taxonomy" id="2596892"/>
    <lineage>
        <taxon>Bacteria</taxon>
        <taxon>Bacillati</taxon>
        <taxon>Actinomycetota</taxon>
        <taxon>Actinomycetes</taxon>
        <taxon>Kitasatosporales</taxon>
        <taxon>Streptomycetaceae</taxon>
        <taxon>Streptomyces</taxon>
    </lineage>
</organism>
<comment type="caution">
    <text evidence="7">The sequence shown here is derived from an EMBL/GenBank/DDBJ whole genome shotgun (WGS) entry which is preliminary data.</text>
</comment>
<dbReference type="InterPro" id="IPR005471">
    <property type="entry name" value="Tscrpt_reg_IclR_N"/>
</dbReference>
<keyword evidence="8" id="KW-1185">Reference proteome</keyword>
<dbReference type="GO" id="GO:0003700">
    <property type="term" value="F:DNA-binding transcription factor activity"/>
    <property type="evidence" value="ECO:0007669"/>
    <property type="project" value="TreeGrafter"/>
</dbReference>
<dbReference type="InterPro" id="IPR036388">
    <property type="entry name" value="WH-like_DNA-bd_sf"/>
</dbReference>
<dbReference type="Pfam" id="PF09339">
    <property type="entry name" value="HTH_IclR"/>
    <property type="match status" value="1"/>
</dbReference>
<dbReference type="PROSITE" id="PS51077">
    <property type="entry name" value="HTH_ICLR"/>
    <property type="match status" value="1"/>
</dbReference>
<dbReference type="GO" id="GO:0045892">
    <property type="term" value="P:negative regulation of DNA-templated transcription"/>
    <property type="evidence" value="ECO:0007669"/>
    <property type="project" value="TreeGrafter"/>
</dbReference>
<dbReference type="SUPFAM" id="SSF46785">
    <property type="entry name" value="Winged helix' DNA-binding domain"/>
    <property type="match status" value="1"/>
</dbReference>
<feature type="region of interest" description="Disordered" evidence="4">
    <location>
        <begin position="1"/>
        <end position="24"/>
    </location>
</feature>
<evidence type="ECO:0000313" key="7">
    <source>
        <dbReference type="EMBL" id="MPY47772.1"/>
    </source>
</evidence>
<accession>A0A5N8WKY1</accession>
<dbReference type="InterPro" id="IPR050707">
    <property type="entry name" value="HTH_MetabolicPath_Reg"/>
</dbReference>
<gene>
    <name evidence="7" type="ORF">FPZ41_03855</name>
</gene>
<sequence>MRAGPPRPAKQRNGNVTEQDEGRKGALDRGLSILSHLADAREASTAELAAAADISRSAAYRIVEKLSQYDFLHATSNGRWRLGPAAARLAMAAVHSTDVSDVAPELLRVLVQQTRETVSLGVLSGDEMVFIYRERGPQSVSVNADLGARRPLHATSVGKAYLAGLNPRERADLLRTLTLTAFTPQTLTTTDALERDITTAQARGWTEEHGEFDLASACCGAPIFDHTGHVVAAISVAGLKDRVEPALDRLGPLTVATADAISRRLGHNPGL</sequence>
<dbReference type="Pfam" id="PF01614">
    <property type="entry name" value="IclR_C"/>
    <property type="match status" value="1"/>
</dbReference>
<keyword evidence="3" id="KW-0804">Transcription</keyword>
<evidence type="ECO:0000256" key="4">
    <source>
        <dbReference type="SAM" id="MobiDB-lite"/>
    </source>
</evidence>
<evidence type="ECO:0000256" key="3">
    <source>
        <dbReference type="ARBA" id="ARBA00023163"/>
    </source>
</evidence>
<dbReference type="InterPro" id="IPR036390">
    <property type="entry name" value="WH_DNA-bd_sf"/>
</dbReference>
<reference evidence="7 8" key="1">
    <citation type="submission" date="2019-09" db="EMBL/GenBank/DDBJ databases">
        <authorList>
            <person name="Duangmal K."/>
            <person name="Teo W.F.A."/>
            <person name="Lipun K."/>
        </authorList>
    </citation>
    <scope>NUCLEOTIDE SEQUENCE [LARGE SCALE GENOMIC DNA]</scope>
    <source>
        <strain evidence="7 8">K1PN6</strain>
    </source>
</reference>